<name>K7A1X1_9ALTE</name>
<evidence type="ECO:0000256" key="3">
    <source>
        <dbReference type="PROSITE-ProRule" id="PRU00169"/>
    </source>
</evidence>
<dbReference type="SMART" id="SM00421">
    <property type="entry name" value="HTH_LUXR"/>
    <property type="match status" value="1"/>
</dbReference>
<keyword evidence="7" id="KW-1185">Reference proteome</keyword>
<feature type="domain" description="Response regulatory" evidence="5">
    <location>
        <begin position="3"/>
        <end position="120"/>
    </location>
</feature>
<feature type="modified residue" description="4-aspartylphosphate" evidence="3">
    <location>
        <position position="55"/>
    </location>
</feature>
<keyword evidence="2" id="KW-0238">DNA-binding</keyword>
<dbReference type="InterPro" id="IPR000792">
    <property type="entry name" value="Tscrpt_reg_LuxR_C"/>
</dbReference>
<dbReference type="AlphaFoldDB" id="K7A1X1"/>
<dbReference type="InterPro" id="IPR058245">
    <property type="entry name" value="NreC/VraR/RcsB-like_REC"/>
</dbReference>
<keyword evidence="1 3" id="KW-0597">Phosphoprotein</keyword>
<dbReference type="SUPFAM" id="SSF52172">
    <property type="entry name" value="CheY-like"/>
    <property type="match status" value="1"/>
</dbReference>
<dbReference type="InterPro" id="IPR011006">
    <property type="entry name" value="CheY-like_superfamily"/>
</dbReference>
<dbReference type="GO" id="GO:0003677">
    <property type="term" value="F:DNA binding"/>
    <property type="evidence" value="ECO:0007669"/>
    <property type="project" value="UniProtKB-KW"/>
</dbReference>
<dbReference type="InterPro" id="IPR051015">
    <property type="entry name" value="EvgA-like"/>
</dbReference>
<dbReference type="OrthoDB" id="9814495at2"/>
<dbReference type="Proteomes" id="UP000006322">
    <property type="component" value="Unassembled WGS sequence"/>
</dbReference>
<dbReference type="PROSITE" id="PS50043">
    <property type="entry name" value="HTH_LUXR_2"/>
    <property type="match status" value="1"/>
</dbReference>
<accession>K7A1X1</accession>
<dbReference type="Gene3D" id="3.40.50.2300">
    <property type="match status" value="1"/>
</dbReference>
<reference evidence="7" key="1">
    <citation type="journal article" date="2014" name="Environ. Microbiol.">
        <title>Comparative genomics of the marine bacterial genus Glaciecola reveals the high degree of genomic diversity and genomic characteristic for cold adaptation.</title>
        <authorList>
            <person name="Qin Q.L."/>
            <person name="Xie B.B."/>
            <person name="Yu Y."/>
            <person name="Shu Y.L."/>
            <person name="Rong J.C."/>
            <person name="Zhang Y.J."/>
            <person name="Zhao D.L."/>
            <person name="Chen X.L."/>
            <person name="Zhang X.Y."/>
            <person name="Chen B."/>
            <person name="Zhou B.C."/>
            <person name="Zhang Y.Z."/>
        </authorList>
    </citation>
    <scope>NUCLEOTIDE SEQUENCE [LARGE SCALE GENOMIC DNA]</scope>
    <source>
        <strain evidence="7">LMG 21857</strain>
    </source>
</reference>
<comment type="caution">
    <text evidence="6">The sequence shown here is derived from an EMBL/GenBank/DDBJ whole genome shotgun (WGS) entry which is preliminary data.</text>
</comment>
<dbReference type="EMBL" id="BAER01000119">
    <property type="protein sequence ID" value="GAC34928.1"/>
    <property type="molecule type" value="Genomic_DNA"/>
</dbReference>
<dbReference type="Pfam" id="PF00072">
    <property type="entry name" value="Response_reg"/>
    <property type="match status" value="1"/>
</dbReference>
<evidence type="ECO:0000259" key="4">
    <source>
        <dbReference type="PROSITE" id="PS50043"/>
    </source>
</evidence>
<protein>
    <submittedName>
        <fullName evidence="6">Glycerol metabolism activator</fullName>
    </submittedName>
</protein>
<dbReference type="InterPro" id="IPR016032">
    <property type="entry name" value="Sig_transdc_resp-reg_C-effctor"/>
</dbReference>
<evidence type="ECO:0000313" key="6">
    <source>
        <dbReference type="EMBL" id="GAC34928.1"/>
    </source>
</evidence>
<evidence type="ECO:0000259" key="5">
    <source>
        <dbReference type="PROSITE" id="PS50110"/>
    </source>
</evidence>
<dbReference type="PROSITE" id="PS00622">
    <property type="entry name" value="HTH_LUXR_1"/>
    <property type="match status" value="1"/>
</dbReference>
<evidence type="ECO:0000256" key="1">
    <source>
        <dbReference type="ARBA" id="ARBA00022553"/>
    </source>
</evidence>
<dbReference type="CDD" id="cd06170">
    <property type="entry name" value="LuxR_C_like"/>
    <property type="match status" value="1"/>
</dbReference>
<dbReference type="PANTHER" id="PTHR45566:SF1">
    <property type="entry name" value="HTH-TYPE TRANSCRIPTIONAL REGULATOR YHJB-RELATED"/>
    <property type="match status" value="1"/>
</dbReference>
<dbReference type="PANTHER" id="PTHR45566">
    <property type="entry name" value="HTH-TYPE TRANSCRIPTIONAL REGULATOR YHJB-RELATED"/>
    <property type="match status" value="1"/>
</dbReference>
<evidence type="ECO:0000313" key="7">
    <source>
        <dbReference type="Proteomes" id="UP000006322"/>
    </source>
</evidence>
<dbReference type="PROSITE" id="PS50110">
    <property type="entry name" value="RESPONSE_REGULATORY"/>
    <property type="match status" value="1"/>
</dbReference>
<dbReference type="PRINTS" id="PR00038">
    <property type="entry name" value="HTHLUXR"/>
</dbReference>
<dbReference type="SUPFAM" id="SSF46894">
    <property type="entry name" value="C-terminal effector domain of the bipartite response regulators"/>
    <property type="match status" value="1"/>
</dbReference>
<dbReference type="InterPro" id="IPR001789">
    <property type="entry name" value="Sig_transdc_resp-reg_receiver"/>
</dbReference>
<dbReference type="GO" id="GO:0006355">
    <property type="term" value="P:regulation of DNA-templated transcription"/>
    <property type="evidence" value="ECO:0007669"/>
    <property type="project" value="InterPro"/>
</dbReference>
<sequence length="212" mass="23489">MAKFLIADDHPLFREALVGALSPLFEKIEILQSDSLDSTLTTLQENPDIDLILLDLHMPGCENFYGLIRVTQDYPQIPVAVVSASDSIEVVSYVMSFGAKGFVPKSTPTLLIADALRAIMNGETWLTDELRVQIAEIDGDEINLAQKIAELTPKQFQVLKLIHDGLLNKQIAHELNVTEATVKAHISAVFRKLDVNTRTQAVLLLKKLSLED</sequence>
<dbReference type="RefSeq" id="WP_007106692.1">
    <property type="nucleotide sequence ID" value="NZ_BAER01000119.1"/>
</dbReference>
<dbReference type="SMART" id="SM00448">
    <property type="entry name" value="REC"/>
    <property type="match status" value="1"/>
</dbReference>
<dbReference type="CDD" id="cd17535">
    <property type="entry name" value="REC_NarL-like"/>
    <property type="match status" value="1"/>
</dbReference>
<feature type="domain" description="HTH luxR-type" evidence="4">
    <location>
        <begin position="144"/>
        <end position="209"/>
    </location>
</feature>
<organism evidence="6 7">
    <name type="scientific">Paraglaciecola polaris LMG 21857</name>
    <dbReference type="NCBI Taxonomy" id="1129793"/>
    <lineage>
        <taxon>Bacteria</taxon>
        <taxon>Pseudomonadati</taxon>
        <taxon>Pseudomonadota</taxon>
        <taxon>Gammaproteobacteria</taxon>
        <taxon>Alteromonadales</taxon>
        <taxon>Alteromonadaceae</taxon>
        <taxon>Paraglaciecola</taxon>
    </lineage>
</organism>
<proteinExistence type="predicted"/>
<dbReference type="Pfam" id="PF00196">
    <property type="entry name" value="GerE"/>
    <property type="match status" value="1"/>
</dbReference>
<dbReference type="GO" id="GO:0000160">
    <property type="term" value="P:phosphorelay signal transduction system"/>
    <property type="evidence" value="ECO:0007669"/>
    <property type="project" value="InterPro"/>
</dbReference>
<gene>
    <name evidence="6" type="primary">agmR</name>
    <name evidence="6" type="ORF">GPLA_4049</name>
</gene>
<dbReference type="STRING" id="1129793.GPLA_4049"/>
<evidence type="ECO:0000256" key="2">
    <source>
        <dbReference type="ARBA" id="ARBA00023125"/>
    </source>
</evidence>